<proteinExistence type="predicted"/>
<evidence type="ECO:0000256" key="1">
    <source>
        <dbReference type="SAM" id="SignalP"/>
    </source>
</evidence>
<protein>
    <recommendedName>
        <fullName evidence="4">Entericidin</fullName>
    </recommendedName>
</protein>
<dbReference type="PROSITE" id="PS51257">
    <property type="entry name" value="PROKAR_LIPOPROTEIN"/>
    <property type="match status" value="1"/>
</dbReference>
<keyword evidence="1" id="KW-0732">Signal</keyword>
<evidence type="ECO:0008006" key="4">
    <source>
        <dbReference type="Google" id="ProtNLM"/>
    </source>
</evidence>
<evidence type="ECO:0000313" key="2">
    <source>
        <dbReference type="EMBL" id="TCD08427.1"/>
    </source>
</evidence>
<sequence>MKNSFKLGFLGLALSLSVVACSSDKKADGADTTVTDSTVVDTTITTTTTDTSAVDTTMADTTKKM</sequence>
<accession>A0A4R0P2W1</accession>
<dbReference type="AlphaFoldDB" id="A0A4R0P2W1"/>
<evidence type="ECO:0000313" key="3">
    <source>
        <dbReference type="Proteomes" id="UP000291485"/>
    </source>
</evidence>
<keyword evidence="3" id="KW-1185">Reference proteome</keyword>
<name>A0A4R0P2W1_9SPHI</name>
<reference evidence="2 3" key="1">
    <citation type="submission" date="2019-02" db="EMBL/GenBank/DDBJ databases">
        <title>Pedobacter sp. RP-3-11 sp. nov., isolated from Arctic soil.</title>
        <authorList>
            <person name="Dahal R.H."/>
        </authorList>
    </citation>
    <scope>NUCLEOTIDE SEQUENCE [LARGE SCALE GENOMIC DNA]</scope>
    <source>
        <strain evidence="2 3">RP-3-11</strain>
    </source>
</reference>
<feature type="signal peptide" evidence="1">
    <location>
        <begin position="1"/>
        <end position="22"/>
    </location>
</feature>
<comment type="caution">
    <text evidence="2">The sequence shown here is derived from an EMBL/GenBank/DDBJ whole genome shotgun (WGS) entry which is preliminary data.</text>
</comment>
<dbReference type="Proteomes" id="UP000291485">
    <property type="component" value="Unassembled WGS sequence"/>
</dbReference>
<dbReference type="RefSeq" id="WP_131558739.1">
    <property type="nucleotide sequence ID" value="NZ_SJSN01000008.1"/>
</dbReference>
<gene>
    <name evidence="2" type="ORF">EZ449_11260</name>
</gene>
<organism evidence="2 3">
    <name type="scientific">Pedobacter frigidisoli</name>
    <dbReference type="NCBI Taxonomy" id="2530455"/>
    <lineage>
        <taxon>Bacteria</taxon>
        <taxon>Pseudomonadati</taxon>
        <taxon>Bacteroidota</taxon>
        <taxon>Sphingobacteriia</taxon>
        <taxon>Sphingobacteriales</taxon>
        <taxon>Sphingobacteriaceae</taxon>
        <taxon>Pedobacter</taxon>
    </lineage>
</organism>
<feature type="chain" id="PRO_5020851818" description="Entericidin" evidence="1">
    <location>
        <begin position="23"/>
        <end position="65"/>
    </location>
</feature>
<dbReference type="EMBL" id="SJSN01000008">
    <property type="protein sequence ID" value="TCD08427.1"/>
    <property type="molecule type" value="Genomic_DNA"/>
</dbReference>